<dbReference type="AlphaFoldDB" id="A0A918R131"/>
<comment type="caution">
    <text evidence="2">The sequence shown here is derived from an EMBL/GenBank/DDBJ whole genome shotgun (WGS) entry which is preliminary data.</text>
</comment>
<proteinExistence type="predicted"/>
<dbReference type="SUPFAM" id="SSF53474">
    <property type="entry name" value="alpha/beta-Hydrolases"/>
    <property type="match status" value="1"/>
</dbReference>
<dbReference type="PANTHER" id="PTHR48098">
    <property type="entry name" value="ENTEROCHELIN ESTERASE-RELATED"/>
    <property type="match status" value="1"/>
</dbReference>
<protein>
    <submittedName>
        <fullName evidence="2">Esterase</fullName>
    </submittedName>
</protein>
<dbReference type="Pfam" id="PF00756">
    <property type="entry name" value="Esterase"/>
    <property type="match status" value="1"/>
</dbReference>
<dbReference type="RefSeq" id="WP_189360649.1">
    <property type="nucleotide sequence ID" value="NZ_BMWZ01000004.1"/>
</dbReference>
<name>A0A918R131_9FLAO</name>
<evidence type="ECO:0000313" key="3">
    <source>
        <dbReference type="Proteomes" id="UP000636004"/>
    </source>
</evidence>
<keyword evidence="3" id="KW-1185">Reference proteome</keyword>
<dbReference type="PANTHER" id="PTHR48098:SF6">
    <property type="entry name" value="FERRI-BACILLIBACTIN ESTERASE BESA"/>
    <property type="match status" value="1"/>
</dbReference>
<dbReference type="Proteomes" id="UP000636004">
    <property type="component" value="Unassembled WGS sequence"/>
</dbReference>
<dbReference type="Gene3D" id="3.40.50.1820">
    <property type="entry name" value="alpha/beta hydrolase"/>
    <property type="match status" value="1"/>
</dbReference>
<evidence type="ECO:0000256" key="1">
    <source>
        <dbReference type="SAM" id="SignalP"/>
    </source>
</evidence>
<organism evidence="2 3">
    <name type="scientific">Algibacter mikhailovii</name>
    <dbReference type="NCBI Taxonomy" id="425498"/>
    <lineage>
        <taxon>Bacteria</taxon>
        <taxon>Pseudomonadati</taxon>
        <taxon>Bacteroidota</taxon>
        <taxon>Flavobacteriia</taxon>
        <taxon>Flavobacteriales</taxon>
        <taxon>Flavobacteriaceae</taxon>
        <taxon>Algibacter</taxon>
    </lineage>
</organism>
<dbReference type="EMBL" id="BMWZ01000004">
    <property type="protein sequence ID" value="GGZ82216.1"/>
    <property type="molecule type" value="Genomic_DNA"/>
</dbReference>
<feature type="signal peptide" evidence="1">
    <location>
        <begin position="1"/>
        <end position="21"/>
    </location>
</feature>
<sequence>MKSRIFRLLIMFLILTSWAFAQVPVVSKGTIVHLKNVASKYVDSRNVDIWLPSNYSTNKKYSVLYMQDGMSLFDASITWNHQEWRVDETLSHLFKEYKLNECIVIGVWNNGIMRQSEYFPQKVFESLKQDQQAQYYKAELFDSGQLILNGDIQSDNYLKFIVTELKPYIDTSYSVYTDREHTYVAGSSYGGLISMYSICEYPEVFGKAACISTHWPGLTERNEFIPKAFYAYLEEHLPDPNIHSIYFDYGSVGIDSIYEPYQIKVDAIMAAKGYTNENWITKHFHGKDHSENSWSERFHIPMSFILKE</sequence>
<accession>A0A918R131</accession>
<keyword evidence="1" id="KW-0732">Signal</keyword>
<gene>
    <name evidence="2" type="ORF">GCM10007028_19990</name>
</gene>
<dbReference type="InterPro" id="IPR029058">
    <property type="entry name" value="AB_hydrolase_fold"/>
</dbReference>
<dbReference type="InterPro" id="IPR050583">
    <property type="entry name" value="Mycobacterial_A85_antigen"/>
</dbReference>
<feature type="chain" id="PRO_5037794735" evidence="1">
    <location>
        <begin position="22"/>
        <end position="308"/>
    </location>
</feature>
<reference evidence="2" key="1">
    <citation type="journal article" date="2014" name="Int. J. Syst. Evol. Microbiol.">
        <title>Complete genome sequence of Corynebacterium casei LMG S-19264T (=DSM 44701T), isolated from a smear-ripened cheese.</title>
        <authorList>
            <consortium name="US DOE Joint Genome Institute (JGI-PGF)"/>
            <person name="Walter F."/>
            <person name="Albersmeier A."/>
            <person name="Kalinowski J."/>
            <person name="Ruckert C."/>
        </authorList>
    </citation>
    <scope>NUCLEOTIDE SEQUENCE</scope>
    <source>
        <strain evidence="2">KCTC 12710</strain>
    </source>
</reference>
<reference evidence="2" key="2">
    <citation type="submission" date="2020-09" db="EMBL/GenBank/DDBJ databases">
        <authorList>
            <person name="Sun Q."/>
            <person name="Kim S."/>
        </authorList>
    </citation>
    <scope>NUCLEOTIDE SEQUENCE</scope>
    <source>
        <strain evidence="2">KCTC 12710</strain>
    </source>
</reference>
<dbReference type="InterPro" id="IPR000801">
    <property type="entry name" value="Esterase-like"/>
</dbReference>
<evidence type="ECO:0000313" key="2">
    <source>
        <dbReference type="EMBL" id="GGZ82216.1"/>
    </source>
</evidence>